<evidence type="ECO:0000313" key="2">
    <source>
        <dbReference type="EMBL" id="CAB0005198.1"/>
    </source>
</evidence>
<sequence length="120" mass="13095">RRCPVESTSFTPTIAAYQMDGRAEKESIGGGMLARVGNLTRKYQAPPNPTLSNNISDFKQGINQTTVGQPQQQQSQPQHTESSGPNLMQKLTEMTAGDNSVDHILSKGKELIFMKFGLGK</sequence>
<accession>A0A6H5GQI8</accession>
<proteinExistence type="predicted"/>
<dbReference type="EMBL" id="CADCXU010015996">
    <property type="protein sequence ID" value="CAB0005198.1"/>
    <property type="molecule type" value="Genomic_DNA"/>
</dbReference>
<evidence type="ECO:0000313" key="3">
    <source>
        <dbReference type="Proteomes" id="UP000479000"/>
    </source>
</evidence>
<dbReference type="OrthoDB" id="4158657at2759"/>
<evidence type="ECO:0000256" key="1">
    <source>
        <dbReference type="SAM" id="MobiDB-lite"/>
    </source>
</evidence>
<keyword evidence="3" id="KW-1185">Reference proteome</keyword>
<reference evidence="2 3" key="1">
    <citation type="submission" date="2020-02" db="EMBL/GenBank/DDBJ databases">
        <authorList>
            <person name="Ferguson B K."/>
        </authorList>
    </citation>
    <scope>NUCLEOTIDE SEQUENCE [LARGE SCALE GENOMIC DNA]</scope>
</reference>
<dbReference type="Proteomes" id="UP000479000">
    <property type="component" value="Unassembled WGS sequence"/>
</dbReference>
<feature type="non-terminal residue" evidence="2">
    <location>
        <position position="1"/>
    </location>
</feature>
<feature type="compositionally biased region" description="Low complexity" evidence="1">
    <location>
        <begin position="69"/>
        <end position="78"/>
    </location>
</feature>
<organism evidence="2 3">
    <name type="scientific">Nesidiocoris tenuis</name>
    <dbReference type="NCBI Taxonomy" id="355587"/>
    <lineage>
        <taxon>Eukaryota</taxon>
        <taxon>Metazoa</taxon>
        <taxon>Ecdysozoa</taxon>
        <taxon>Arthropoda</taxon>
        <taxon>Hexapoda</taxon>
        <taxon>Insecta</taxon>
        <taxon>Pterygota</taxon>
        <taxon>Neoptera</taxon>
        <taxon>Paraneoptera</taxon>
        <taxon>Hemiptera</taxon>
        <taxon>Heteroptera</taxon>
        <taxon>Panheteroptera</taxon>
        <taxon>Cimicomorpha</taxon>
        <taxon>Miridae</taxon>
        <taxon>Dicyphina</taxon>
        <taxon>Nesidiocoris</taxon>
    </lineage>
</organism>
<dbReference type="AlphaFoldDB" id="A0A6H5GQI8"/>
<gene>
    <name evidence="2" type="ORF">NTEN_LOCUS10675</name>
</gene>
<protein>
    <submittedName>
        <fullName evidence="2">Uncharacterized protein</fullName>
    </submittedName>
</protein>
<name>A0A6H5GQI8_9HEMI</name>
<feature type="region of interest" description="Disordered" evidence="1">
    <location>
        <begin position="64"/>
        <end position="91"/>
    </location>
</feature>